<organism evidence="1 2">
    <name type="scientific">Erwinia phage vB_EamM_Y3</name>
    <dbReference type="NCBI Taxonomy" id="1983553"/>
    <lineage>
        <taxon>Viruses</taxon>
        <taxon>Duplodnaviria</taxon>
        <taxon>Heunggongvirae</taxon>
        <taxon>Uroviricota</taxon>
        <taxon>Caudoviricetes</taxon>
        <taxon>Sasquatchvirus</taxon>
        <taxon>Sasquatchvirus Y3</taxon>
    </lineage>
</organism>
<dbReference type="Proteomes" id="UP000240568">
    <property type="component" value="Segment"/>
</dbReference>
<proteinExistence type="predicted"/>
<evidence type="ECO:0000313" key="1">
    <source>
        <dbReference type="EMBL" id="ARW58642.1"/>
    </source>
</evidence>
<dbReference type="EMBL" id="KY984068">
    <property type="protein sequence ID" value="ARW58642.1"/>
    <property type="molecule type" value="Genomic_DNA"/>
</dbReference>
<gene>
    <name evidence="1" type="ORF">Y3_002</name>
</gene>
<keyword evidence="2" id="KW-1185">Reference proteome</keyword>
<reference evidence="1 2" key="1">
    <citation type="submission" date="2017-04" db="EMBL/GenBank/DDBJ databases">
        <authorList>
            <person name="Afonso C.L."/>
            <person name="Miller P.J."/>
            <person name="Scott M.A."/>
            <person name="Spackman E."/>
            <person name="Goraichik I."/>
            <person name="Dimitrov K.M."/>
            <person name="Suarez D.L."/>
            <person name="Swayne D.E."/>
        </authorList>
    </citation>
    <scope>NUCLEOTIDE SEQUENCE [LARGE SCALE GENOMIC DNA]</scope>
</reference>
<name>A0A2H4IAS1_9CAUD</name>
<evidence type="ECO:0000313" key="2">
    <source>
        <dbReference type="Proteomes" id="UP000240568"/>
    </source>
</evidence>
<accession>A0A2H4IAS1</accession>
<protein>
    <submittedName>
        <fullName evidence="1">Uncharacterized protein</fullName>
    </submittedName>
</protein>
<sequence>MDVDSIEWLPFDKAAQENIDKDFVYYIRTRDGAVYSGMYPNYIGFHCQNPGEGRRVAMSDVTDYSQQMSFDDHADEFVFGHDNKKV</sequence>